<dbReference type="Proteomes" id="UP001054945">
    <property type="component" value="Unassembled WGS sequence"/>
</dbReference>
<dbReference type="AlphaFoldDB" id="A0AAV4N9F2"/>
<proteinExistence type="predicted"/>
<dbReference type="EMBL" id="BPLR01020679">
    <property type="protein sequence ID" value="GIX81445.1"/>
    <property type="molecule type" value="Genomic_DNA"/>
</dbReference>
<reference evidence="1 2" key="1">
    <citation type="submission" date="2021-06" db="EMBL/GenBank/DDBJ databases">
        <title>Caerostris extrusa draft genome.</title>
        <authorList>
            <person name="Kono N."/>
            <person name="Arakawa K."/>
        </authorList>
    </citation>
    <scope>NUCLEOTIDE SEQUENCE [LARGE SCALE GENOMIC DNA]</scope>
</reference>
<evidence type="ECO:0000313" key="2">
    <source>
        <dbReference type="Proteomes" id="UP001054945"/>
    </source>
</evidence>
<name>A0AAV4N9F2_CAEEX</name>
<organism evidence="1 2">
    <name type="scientific">Caerostris extrusa</name>
    <name type="common">Bark spider</name>
    <name type="synonym">Caerostris bankana</name>
    <dbReference type="NCBI Taxonomy" id="172846"/>
    <lineage>
        <taxon>Eukaryota</taxon>
        <taxon>Metazoa</taxon>
        <taxon>Ecdysozoa</taxon>
        <taxon>Arthropoda</taxon>
        <taxon>Chelicerata</taxon>
        <taxon>Arachnida</taxon>
        <taxon>Araneae</taxon>
        <taxon>Araneomorphae</taxon>
        <taxon>Entelegynae</taxon>
        <taxon>Araneoidea</taxon>
        <taxon>Araneidae</taxon>
        <taxon>Caerostris</taxon>
    </lineage>
</organism>
<gene>
    <name evidence="1" type="ORF">CEXT_456261</name>
</gene>
<comment type="caution">
    <text evidence="1">The sequence shown here is derived from an EMBL/GenBank/DDBJ whole genome shotgun (WGS) entry which is preliminary data.</text>
</comment>
<sequence length="130" mass="15092">MGKKRDLWPLVKNYVHPETAVICTDKAGQYKKIDRLIKGVVHKTTNHSKGEFVDKNDTINPLEKENKHLKKAIVYRKCFGNIRLHTIPEEPGLIIWAKKKEFRGADMAVYPRCKRSLPWMPQIRPGNDTN</sequence>
<evidence type="ECO:0008006" key="3">
    <source>
        <dbReference type="Google" id="ProtNLM"/>
    </source>
</evidence>
<accession>A0AAV4N9F2</accession>
<protein>
    <recommendedName>
        <fullName evidence="3">Transposase</fullName>
    </recommendedName>
</protein>
<evidence type="ECO:0000313" key="1">
    <source>
        <dbReference type="EMBL" id="GIX81445.1"/>
    </source>
</evidence>
<keyword evidence="2" id="KW-1185">Reference proteome</keyword>